<organism evidence="1 2">
    <name type="scientific">Persea americana</name>
    <name type="common">Avocado</name>
    <dbReference type="NCBI Taxonomy" id="3435"/>
    <lineage>
        <taxon>Eukaryota</taxon>
        <taxon>Viridiplantae</taxon>
        <taxon>Streptophyta</taxon>
        <taxon>Embryophyta</taxon>
        <taxon>Tracheophyta</taxon>
        <taxon>Spermatophyta</taxon>
        <taxon>Magnoliopsida</taxon>
        <taxon>Magnoliidae</taxon>
        <taxon>Laurales</taxon>
        <taxon>Lauraceae</taxon>
        <taxon>Persea</taxon>
    </lineage>
</organism>
<dbReference type="EMBL" id="CM056816">
    <property type="protein sequence ID" value="KAJ8633344.1"/>
    <property type="molecule type" value="Genomic_DNA"/>
</dbReference>
<reference evidence="1 2" key="1">
    <citation type="journal article" date="2022" name="Hortic Res">
        <title>A haplotype resolved chromosomal level avocado genome allows analysis of novel avocado genes.</title>
        <authorList>
            <person name="Nath O."/>
            <person name="Fletcher S.J."/>
            <person name="Hayward A."/>
            <person name="Shaw L.M."/>
            <person name="Masouleh A.K."/>
            <person name="Furtado A."/>
            <person name="Henry R.J."/>
            <person name="Mitter N."/>
        </authorList>
    </citation>
    <scope>NUCLEOTIDE SEQUENCE [LARGE SCALE GENOMIC DNA]</scope>
    <source>
        <strain evidence="2">cv. Hass</strain>
    </source>
</reference>
<gene>
    <name evidence="1" type="ORF">MRB53_026680</name>
</gene>
<proteinExistence type="predicted"/>
<evidence type="ECO:0000313" key="2">
    <source>
        <dbReference type="Proteomes" id="UP001234297"/>
    </source>
</evidence>
<accession>A0ACC2LJY3</accession>
<sequence>MEEEAGVLRPTHLLRLERVRAPPDRHLQHRHHLHHLVWDLSSMGQPVDGGLDPEETEDLILWWVITLEKWSLVYNRGFWLIKGHFGHVEN</sequence>
<dbReference type="Proteomes" id="UP001234297">
    <property type="component" value="Chromosome 8"/>
</dbReference>
<keyword evidence="2" id="KW-1185">Reference proteome</keyword>
<name>A0ACC2LJY3_PERAE</name>
<comment type="caution">
    <text evidence="1">The sequence shown here is derived from an EMBL/GenBank/DDBJ whole genome shotgun (WGS) entry which is preliminary data.</text>
</comment>
<protein>
    <submittedName>
        <fullName evidence="1">Uncharacterized protein</fullName>
    </submittedName>
</protein>
<evidence type="ECO:0000313" key="1">
    <source>
        <dbReference type="EMBL" id="KAJ8633344.1"/>
    </source>
</evidence>